<dbReference type="Gene3D" id="1.10.150.130">
    <property type="match status" value="1"/>
</dbReference>
<evidence type="ECO:0000256" key="1">
    <source>
        <dbReference type="ARBA" id="ARBA00008857"/>
    </source>
</evidence>
<evidence type="ECO:0000256" key="3">
    <source>
        <dbReference type="ARBA" id="ARBA00023172"/>
    </source>
</evidence>
<feature type="domain" description="Tyr recombinase" evidence="4">
    <location>
        <begin position="176"/>
        <end position="384"/>
    </location>
</feature>
<organism evidence="5 6">
    <name type="scientific">Sporofaciens musculi</name>
    <dbReference type="NCBI Taxonomy" id="2681861"/>
    <lineage>
        <taxon>Bacteria</taxon>
        <taxon>Bacillati</taxon>
        <taxon>Bacillota</taxon>
        <taxon>Clostridia</taxon>
        <taxon>Lachnospirales</taxon>
        <taxon>Lachnospiraceae</taxon>
        <taxon>Sporofaciens</taxon>
    </lineage>
</organism>
<sequence length="397" mass="45410">MGKKTQEKSVAFFERNSWYHRTKALQDNGIVKYGKKGGFSSQAEAEASYRKCEEEFNTLLRKQQLSSKSNKDVLFKEYLIYWFEEVFSKRIETTTRMVGAYTLYDLIIPNIDYDIKMRFVSVEYLDGLLERTSKACVSAGNKGREILNLAMKEAVIEGYINVNPVPETKPYKRKKPNIVILSREKIKILLQAASKDNWYLEILLGLFCGLRKGEIYGLKFSDFDLEHRSVKISRQIVANPIIKEGSRIEENISIERDPKTPNSFRVLRVPEVIITELEKRKCQIDMYKEKMQEAFIDNDYISCQANGKVHSLSAMNNALTKLCVRNGLPAVTVHGLRHMFATILVEQGVPLAKISGLLGHSSVNTTFEYYCDVMDEKEKIIAFMNDAFAPEGREGTG</sequence>
<dbReference type="InterPro" id="IPR010998">
    <property type="entry name" value="Integrase_recombinase_N"/>
</dbReference>
<dbReference type="RefSeq" id="WP_159752046.1">
    <property type="nucleotide sequence ID" value="NZ_WUQX01000001.1"/>
</dbReference>
<dbReference type="CDD" id="cd01189">
    <property type="entry name" value="INT_ICEBs1_C_like"/>
    <property type="match status" value="1"/>
</dbReference>
<evidence type="ECO:0000313" key="5">
    <source>
        <dbReference type="EMBL" id="MXP77013.1"/>
    </source>
</evidence>
<proteinExistence type="inferred from homology"/>
<dbReference type="SUPFAM" id="SSF56349">
    <property type="entry name" value="DNA breaking-rejoining enzymes"/>
    <property type="match status" value="1"/>
</dbReference>
<keyword evidence="2" id="KW-0238">DNA-binding</keyword>
<dbReference type="AlphaFoldDB" id="A0A7X3MIF4"/>
<protein>
    <submittedName>
        <fullName evidence="5">Tyrosine-type recombinase/integrase</fullName>
    </submittedName>
</protein>
<accession>A0A7X3MIF4</accession>
<name>A0A7X3MIF4_9FIRM</name>
<keyword evidence="3" id="KW-0233">DNA recombination</keyword>
<evidence type="ECO:0000256" key="2">
    <source>
        <dbReference type="ARBA" id="ARBA00023125"/>
    </source>
</evidence>
<dbReference type="EMBL" id="WUQX01000001">
    <property type="protein sequence ID" value="MXP77013.1"/>
    <property type="molecule type" value="Genomic_DNA"/>
</dbReference>
<evidence type="ECO:0000259" key="4">
    <source>
        <dbReference type="PROSITE" id="PS51898"/>
    </source>
</evidence>
<dbReference type="InterPro" id="IPR013762">
    <property type="entry name" value="Integrase-like_cat_sf"/>
</dbReference>
<dbReference type="InterPro" id="IPR011010">
    <property type="entry name" value="DNA_brk_join_enz"/>
</dbReference>
<dbReference type="Proteomes" id="UP000460412">
    <property type="component" value="Unassembled WGS sequence"/>
</dbReference>
<dbReference type="PANTHER" id="PTHR30349">
    <property type="entry name" value="PHAGE INTEGRASE-RELATED"/>
    <property type="match status" value="1"/>
</dbReference>
<evidence type="ECO:0000313" key="6">
    <source>
        <dbReference type="Proteomes" id="UP000460412"/>
    </source>
</evidence>
<dbReference type="Pfam" id="PF00589">
    <property type="entry name" value="Phage_integrase"/>
    <property type="match status" value="1"/>
</dbReference>
<reference evidence="5 6" key="1">
    <citation type="submission" date="2019-12" db="EMBL/GenBank/DDBJ databases">
        <title>Sporaefaciens musculi gen. nov., sp. nov., a novel bacterium isolated from the caecum of an obese mouse.</title>
        <authorList>
            <person name="Rasmussen T.S."/>
            <person name="Streidl T."/>
            <person name="Hitch T.C.A."/>
            <person name="Wortmann E."/>
            <person name="Deptula P."/>
            <person name="Hansen M."/>
            <person name="Nielsen D.S."/>
            <person name="Clavel T."/>
            <person name="Vogensen F.K."/>
        </authorList>
    </citation>
    <scope>NUCLEOTIDE SEQUENCE [LARGE SCALE GENOMIC DNA]</scope>
    <source>
        <strain evidence="5 6">WCA-9-b2</strain>
    </source>
</reference>
<dbReference type="PANTHER" id="PTHR30349:SF41">
    <property type="entry name" value="INTEGRASE_RECOMBINASE PROTEIN MJ0367-RELATED"/>
    <property type="match status" value="1"/>
</dbReference>
<dbReference type="InterPro" id="IPR002104">
    <property type="entry name" value="Integrase_catalytic"/>
</dbReference>
<comment type="similarity">
    <text evidence="1">Belongs to the 'phage' integrase family.</text>
</comment>
<dbReference type="InterPro" id="IPR050090">
    <property type="entry name" value="Tyrosine_recombinase_XerCD"/>
</dbReference>
<keyword evidence="6" id="KW-1185">Reference proteome</keyword>
<dbReference type="PROSITE" id="PS51898">
    <property type="entry name" value="TYR_RECOMBINASE"/>
    <property type="match status" value="1"/>
</dbReference>
<gene>
    <name evidence="5" type="ORF">GN277_16985</name>
</gene>
<comment type="caution">
    <text evidence="5">The sequence shown here is derived from an EMBL/GenBank/DDBJ whole genome shotgun (WGS) entry which is preliminary data.</text>
</comment>
<dbReference type="Gene3D" id="1.10.443.10">
    <property type="entry name" value="Intergrase catalytic core"/>
    <property type="match status" value="1"/>
</dbReference>
<dbReference type="GO" id="GO:0015074">
    <property type="term" value="P:DNA integration"/>
    <property type="evidence" value="ECO:0007669"/>
    <property type="project" value="InterPro"/>
</dbReference>
<dbReference type="GO" id="GO:0003677">
    <property type="term" value="F:DNA binding"/>
    <property type="evidence" value="ECO:0007669"/>
    <property type="project" value="UniProtKB-KW"/>
</dbReference>
<dbReference type="GO" id="GO:0006310">
    <property type="term" value="P:DNA recombination"/>
    <property type="evidence" value="ECO:0007669"/>
    <property type="project" value="UniProtKB-KW"/>
</dbReference>